<reference evidence="1 2" key="1">
    <citation type="submission" date="2014-07" db="EMBL/GenBank/DDBJ databases">
        <title>Isolation and characterization of Rhizobium leguminosarum phages from western Canadian soils and complete genome sequences of rhizobiophages vB_RleS_L338C and vB_RleM_P10VF.</title>
        <authorList>
            <person name="Restrepo-Cordoba M."/>
            <person name="Halmillawewa A.P."/>
            <person name="Perry B."/>
            <person name="Hynes M.F."/>
            <person name="Yost C.K."/>
        </authorList>
    </citation>
    <scope>NUCLEOTIDE SEQUENCE [LARGE SCALE GENOMIC DNA]</scope>
</reference>
<keyword evidence="2" id="KW-1185">Reference proteome</keyword>
<dbReference type="KEGG" id="vg:22109798"/>
<sequence>MTTSTYRANAYTPHEMHRAAQIGFLADKLLGVVHVNFHEMTHEEYIDWVNVWKQFYQNVSNYIASQKQNVVIGEYHPCAEQSDRMSLAATLRRFANTLLNARQYAQNIRREVRKLEREAKA</sequence>
<protein>
    <submittedName>
        <fullName evidence="1">Uncharacterized protein</fullName>
    </submittedName>
</protein>
<name>A0A076YL09_9CAUD</name>
<dbReference type="GeneID" id="22109798"/>
<gene>
    <name evidence="1" type="ORF">P10VF_249</name>
</gene>
<evidence type="ECO:0000313" key="2">
    <source>
        <dbReference type="Proteomes" id="UP000204140"/>
    </source>
</evidence>
<dbReference type="RefSeq" id="YP_009099988.1">
    <property type="nucleotide sequence ID" value="NC_025429.1"/>
</dbReference>
<organism evidence="1 2">
    <name type="scientific">Rhizobium phage vB_RleM_P10VF</name>
    <dbReference type="NCBI Taxonomy" id="1527770"/>
    <lineage>
        <taxon>Viruses</taxon>
        <taxon>Duplodnaviria</taxon>
        <taxon>Heunggongvirae</taxon>
        <taxon>Uroviricota</taxon>
        <taxon>Caudoviricetes</taxon>
        <taxon>Pootjesviridae</taxon>
        <taxon>Innesvirus</taxon>
        <taxon>Innesvirus P10VF</taxon>
    </lineage>
</organism>
<dbReference type="EMBL" id="KM199770">
    <property type="protein sequence ID" value="AIK68462.1"/>
    <property type="molecule type" value="Genomic_DNA"/>
</dbReference>
<accession>A0A076YL09</accession>
<dbReference type="OrthoDB" id="38725at10239"/>
<evidence type="ECO:0000313" key="1">
    <source>
        <dbReference type="EMBL" id="AIK68462.1"/>
    </source>
</evidence>
<dbReference type="Proteomes" id="UP000204140">
    <property type="component" value="Segment"/>
</dbReference>
<proteinExistence type="predicted"/>